<organism evidence="2 3">
    <name type="scientific">Rhizoctonia solani</name>
    <dbReference type="NCBI Taxonomy" id="456999"/>
    <lineage>
        <taxon>Eukaryota</taxon>
        <taxon>Fungi</taxon>
        <taxon>Dikarya</taxon>
        <taxon>Basidiomycota</taxon>
        <taxon>Agaricomycotina</taxon>
        <taxon>Agaricomycetes</taxon>
        <taxon>Cantharellales</taxon>
        <taxon>Ceratobasidiaceae</taxon>
        <taxon>Rhizoctonia</taxon>
    </lineage>
</organism>
<evidence type="ECO:0000313" key="2">
    <source>
        <dbReference type="EMBL" id="CAE6383675.1"/>
    </source>
</evidence>
<name>A0A8H2WI67_9AGAM</name>
<feature type="region of interest" description="Disordered" evidence="1">
    <location>
        <begin position="296"/>
        <end position="355"/>
    </location>
</feature>
<feature type="region of interest" description="Disordered" evidence="1">
    <location>
        <begin position="9"/>
        <end position="49"/>
    </location>
</feature>
<dbReference type="Proteomes" id="UP000663846">
    <property type="component" value="Unassembled WGS sequence"/>
</dbReference>
<feature type="compositionally biased region" description="Pro residues" evidence="1">
    <location>
        <begin position="248"/>
        <end position="258"/>
    </location>
</feature>
<feature type="compositionally biased region" description="Polar residues" evidence="1">
    <location>
        <begin position="40"/>
        <end position="49"/>
    </location>
</feature>
<accession>A0A8H2WI67</accession>
<gene>
    <name evidence="2" type="ORF">RDB_LOCUS37156</name>
</gene>
<dbReference type="AlphaFoldDB" id="A0A8H2WI67"/>
<feature type="compositionally biased region" description="Basic and acidic residues" evidence="1">
    <location>
        <begin position="173"/>
        <end position="195"/>
    </location>
</feature>
<reference evidence="2" key="1">
    <citation type="submission" date="2021-01" db="EMBL/GenBank/DDBJ databases">
        <authorList>
            <person name="Kaushik A."/>
        </authorList>
    </citation>
    <scope>NUCLEOTIDE SEQUENCE</scope>
    <source>
        <strain evidence="2">AG1-1C</strain>
    </source>
</reference>
<dbReference type="EMBL" id="CAJMWS010000232">
    <property type="protein sequence ID" value="CAE6383675.1"/>
    <property type="molecule type" value="Genomic_DNA"/>
</dbReference>
<proteinExistence type="predicted"/>
<sequence length="355" mass="39068">MGFKLIQLRPDQELTSPVEGMEHQEGVGTTPSEQEHMEEGSSSLAHGNWNSGKLDVKELIENFLSKFPEIQLPATPSNDKHITKDHLDAVQTAKGILTDTVDLVGDLEKHIANHLKMEQKLLKQGMSQSVVDSIDKVLPLAQLWLLEDDSNKDSNISGYTEIQCEVCGKTNRMTKEHWPSCDPRKKGSDKRKDKGPGNQGYKGRHPMPRGPSLTTTGSAIPLSKSDPEQPCLPPEPTQQSPMLSGMPLRPPLTKPLPPEPMFQTTWHNGFPVIRLRDGYNMTPARTYMIGNVSLPSVTPSSNPRPMQNSLTPQPNLTTYQWGSARSATGLENPPSTVQPEDISAGLAVSHPEDLN</sequence>
<feature type="region of interest" description="Disordered" evidence="1">
    <location>
        <begin position="173"/>
        <end position="258"/>
    </location>
</feature>
<protein>
    <submittedName>
        <fullName evidence="2">Uncharacterized protein</fullName>
    </submittedName>
</protein>
<feature type="compositionally biased region" description="Polar residues" evidence="1">
    <location>
        <begin position="296"/>
        <end position="326"/>
    </location>
</feature>
<comment type="caution">
    <text evidence="2">The sequence shown here is derived from an EMBL/GenBank/DDBJ whole genome shotgun (WGS) entry which is preliminary data.</text>
</comment>
<evidence type="ECO:0000313" key="3">
    <source>
        <dbReference type="Proteomes" id="UP000663846"/>
    </source>
</evidence>
<evidence type="ECO:0000256" key="1">
    <source>
        <dbReference type="SAM" id="MobiDB-lite"/>
    </source>
</evidence>